<name>A0A8X7YRP0_POPTO</name>
<dbReference type="GO" id="GO:0005697">
    <property type="term" value="C:telomerase holoenzyme complex"/>
    <property type="evidence" value="ECO:0007669"/>
    <property type="project" value="TreeGrafter"/>
</dbReference>
<keyword evidence="6" id="KW-1185">Reference proteome</keyword>
<dbReference type="Pfam" id="PF10373">
    <property type="entry name" value="EST1_DNA_bind"/>
    <property type="match status" value="1"/>
</dbReference>
<dbReference type="PANTHER" id="PTHR15696:SF0">
    <property type="entry name" value="TELOMERASE-BINDING PROTEIN EST1A"/>
    <property type="match status" value="1"/>
</dbReference>
<dbReference type="InterPro" id="IPR019458">
    <property type="entry name" value="Est1-like_N"/>
</dbReference>
<dbReference type="EMBL" id="JAAWWB010000022">
    <property type="protein sequence ID" value="KAG6754875.1"/>
    <property type="molecule type" value="Genomic_DNA"/>
</dbReference>
<comment type="caution">
    <text evidence="5">The sequence shown here is derived from an EMBL/GenBank/DDBJ whole genome shotgun (WGS) entry which is preliminary data.</text>
</comment>
<dbReference type="OrthoDB" id="69928at2759"/>
<dbReference type="Pfam" id="PF10374">
    <property type="entry name" value="EST1"/>
    <property type="match status" value="1"/>
</dbReference>
<reference evidence="5" key="1">
    <citation type="journal article" date="2020" name="bioRxiv">
        <title>Hybrid origin of Populus tomentosa Carr. identified through genome sequencing and phylogenomic analysis.</title>
        <authorList>
            <person name="An X."/>
            <person name="Gao K."/>
            <person name="Chen Z."/>
            <person name="Li J."/>
            <person name="Yang X."/>
            <person name="Yang X."/>
            <person name="Zhou J."/>
            <person name="Guo T."/>
            <person name="Zhao T."/>
            <person name="Huang S."/>
            <person name="Miao D."/>
            <person name="Khan W.U."/>
            <person name="Rao P."/>
            <person name="Ye M."/>
            <person name="Lei B."/>
            <person name="Liao W."/>
            <person name="Wang J."/>
            <person name="Ji L."/>
            <person name="Li Y."/>
            <person name="Guo B."/>
            <person name="Mustafa N.S."/>
            <person name="Li S."/>
            <person name="Yun Q."/>
            <person name="Keller S.R."/>
            <person name="Mao J."/>
            <person name="Zhang R."/>
            <person name="Strauss S.H."/>
        </authorList>
    </citation>
    <scope>NUCLEOTIDE SEQUENCE</scope>
    <source>
        <strain evidence="5">GM15</strain>
        <tissue evidence="5">Leaf</tissue>
    </source>
</reference>
<dbReference type="GO" id="GO:0000184">
    <property type="term" value="P:nuclear-transcribed mRNA catabolic process, nonsense-mediated decay"/>
    <property type="evidence" value="ECO:0007669"/>
    <property type="project" value="TreeGrafter"/>
</dbReference>
<evidence type="ECO:0000259" key="3">
    <source>
        <dbReference type="Pfam" id="PF10373"/>
    </source>
</evidence>
<evidence type="ECO:0000256" key="1">
    <source>
        <dbReference type="ARBA" id="ARBA00022737"/>
    </source>
</evidence>
<sequence>MTGQKKAFSTPVMDTNSLLKDQKEKPSLLVEVANLEKQLWTLVHTRGLLYSNVQDLYRKICSSYEKLILSDHRLEELQDTEYSLWKLHYRHIDEFRKRIKKFSANGETITFVTPQSKLAAQRSSDNHVDGFKSFLSEATEFYQNLIFKIKRYYGLPEDFSFHRSGGNSASPEPNKMQKLQFLCHRFLVCLGDLARYREQCEKSDTQNHKWSVAVAHYLEATIIWPDSGNPQNQLAVLATYVGDEFLALYHCIRSLAVKDPFPDAWNNLILLFERFSVDFVVFQNRSSHLHYLSSEACFDFLRPSESSVWTEAQSTNDFLNCKPLKAEDEGSRETHLWPLIIRTISFFFIKSSNFQYSVGRVLDTLIGIAFTIQGSLLDNSSIIIFSEIECSSCVELLRCNDLLVDSQSHKVFEDFPCTFASTIKELDVLMALDDATLKAAMESYQHMNSARSGPFRTLQFISLLIFVIENLINIPDEKDSKGKNEVHQIALIQAAVAASFIFMGRLTDRCLKADLLDSCPLLPALLVFVEWLARILDELETHGSDDKSTSAMSYFFGVFLELLNQFDINSGEVEPPHSIALWEDYELRGFAPVAHSQVPLDFTSHWGHRDSFETGTRYRANRIIDAAMKIADRTNNSHKWIFYDKSGRRFSVAESNKFQDRKELEKMGSASTVVQEKDPNQKILQSTEKSEKVILEEKPSSPGVNGKSISLEEEEVILFKPLTRYNSAPLYRSITSNDQTPSEDTGDQVVPADECLRRATSLLIAQNQGQGDPSAFHSDLTNFRCIKPVKQQEPPLNDTADHLVSGAPSSHGTPSLSTSISAGPPSLNAWVLNRGLSNERVKGKGDMSRHSLAPIQEMASASMNDLSISETDSVISSTHEHLTPHYFSPPYSAPVPSAPFLPDDAVWLNGIQSTFTDYNSSGTINRTNSNYFDTSQVSGYSNWTGSHQPLHHGPGIPGFMDAYTPVRRMTSSEWLRQYRESQNPERTTSHLWPVHSYTIGNTGNFHDISRSGLFNQWATPVASNQLVYEGSPPMLPGFPPVQGTDDQRNKFFYGYQRPSPYGCGGVNEPEPLLQYLKEKEWLLQQDPTFRGPTYMGS</sequence>
<evidence type="ECO:0000313" key="6">
    <source>
        <dbReference type="Proteomes" id="UP000886885"/>
    </source>
</evidence>
<proteinExistence type="predicted"/>
<accession>A0A8X7YRP0</accession>
<feature type="region of interest" description="Disordered" evidence="2">
    <location>
        <begin position="792"/>
        <end position="821"/>
    </location>
</feature>
<dbReference type="PANTHER" id="PTHR15696">
    <property type="entry name" value="SMG-7 SUPPRESSOR WITH MORPHOLOGICAL EFFECT ON GENITALIA PROTEIN 7"/>
    <property type="match status" value="1"/>
</dbReference>
<feature type="domain" description="DNA/RNA-binding" evidence="3">
    <location>
        <begin position="213"/>
        <end position="596"/>
    </location>
</feature>
<dbReference type="Proteomes" id="UP000886885">
    <property type="component" value="Chromosome 11D"/>
</dbReference>
<dbReference type="GO" id="GO:0070034">
    <property type="term" value="F:telomerase RNA binding"/>
    <property type="evidence" value="ECO:0007669"/>
    <property type="project" value="TreeGrafter"/>
</dbReference>
<evidence type="ECO:0000313" key="5">
    <source>
        <dbReference type="EMBL" id="KAG6754875.1"/>
    </source>
</evidence>
<keyword evidence="1" id="KW-0677">Repeat</keyword>
<dbReference type="AlphaFoldDB" id="A0A8X7YRP0"/>
<dbReference type="InterPro" id="IPR045153">
    <property type="entry name" value="Est1/Ebs1-like"/>
</dbReference>
<gene>
    <name evidence="5" type="ORF">POTOM_040676</name>
</gene>
<evidence type="ECO:0008006" key="7">
    <source>
        <dbReference type="Google" id="ProtNLM"/>
    </source>
</evidence>
<dbReference type="FunFam" id="1.25.40.10:FF:000225">
    <property type="entry name" value="Protein SMG7"/>
    <property type="match status" value="1"/>
</dbReference>
<protein>
    <recommendedName>
        <fullName evidence="7">Smg-7</fullName>
    </recommendedName>
</protein>
<dbReference type="InterPro" id="IPR018834">
    <property type="entry name" value="DNA/RNA-bd_Est1-type"/>
</dbReference>
<organism evidence="5 6">
    <name type="scientific">Populus tomentosa</name>
    <name type="common">Chinese white poplar</name>
    <dbReference type="NCBI Taxonomy" id="118781"/>
    <lineage>
        <taxon>Eukaryota</taxon>
        <taxon>Viridiplantae</taxon>
        <taxon>Streptophyta</taxon>
        <taxon>Embryophyta</taxon>
        <taxon>Tracheophyta</taxon>
        <taxon>Spermatophyta</taxon>
        <taxon>Magnoliopsida</taxon>
        <taxon>eudicotyledons</taxon>
        <taxon>Gunneridae</taxon>
        <taxon>Pentapetalae</taxon>
        <taxon>rosids</taxon>
        <taxon>fabids</taxon>
        <taxon>Malpighiales</taxon>
        <taxon>Salicaceae</taxon>
        <taxon>Saliceae</taxon>
        <taxon>Populus</taxon>
    </lineage>
</organism>
<feature type="domain" description="Telomerase activating protein Est1-like N-terminal" evidence="4">
    <location>
        <begin position="80"/>
        <end position="201"/>
    </location>
</feature>
<dbReference type="GO" id="GO:0042162">
    <property type="term" value="F:telomeric DNA binding"/>
    <property type="evidence" value="ECO:0007669"/>
    <property type="project" value="TreeGrafter"/>
</dbReference>
<evidence type="ECO:0000259" key="4">
    <source>
        <dbReference type="Pfam" id="PF10374"/>
    </source>
</evidence>
<feature type="compositionally biased region" description="Polar residues" evidence="2">
    <location>
        <begin position="807"/>
        <end position="821"/>
    </location>
</feature>
<evidence type="ECO:0000256" key="2">
    <source>
        <dbReference type="SAM" id="MobiDB-lite"/>
    </source>
</evidence>